<dbReference type="PANTHER" id="PTHR35530:SF1">
    <property type="entry name" value="2-HYDROXYMUCONATE TAUTOMERASE"/>
    <property type="match status" value="1"/>
</dbReference>
<evidence type="ECO:0000256" key="2">
    <source>
        <dbReference type="ARBA" id="ARBA00023235"/>
    </source>
</evidence>
<evidence type="ECO:0000313" key="5">
    <source>
        <dbReference type="EMBL" id="MET4577612.1"/>
    </source>
</evidence>
<keyword evidence="2 3" id="KW-0413">Isomerase</keyword>
<comment type="similarity">
    <text evidence="1 3">Belongs to the 4-oxalocrotonate tautomerase family.</text>
</comment>
<evidence type="ECO:0000256" key="1">
    <source>
        <dbReference type="ARBA" id="ARBA00006723"/>
    </source>
</evidence>
<protein>
    <recommendedName>
        <fullName evidence="3">Tautomerase</fullName>
        <ecNumber evidence="3">5.3.2.-</ecNumber>
    </recommendedName>
</protein>
<dbReference type="Proteomes" id="UP001549320">
    <property type="component" value="Unassembled WGS sequence"/>
</dbReference>
<dbReference type="NCBIfam" id="TIGR00013">
    <property type="entry name" value="taut"/>
    <property type="match status" value="1"/>
</dbReference>
<name>A0ABV2Q9K4_9BURK</name>
<dbReference type="Pfam" id="PF01361">
    <property type="entry name" value="Tautomerase"/>
    <property type="match status" value="1"/>
</dbReference>
<feature type="domain" description="4-oxalocrotonate tautomerase-like" evidence="4">
    <location>
        <begin position="2"/>
        <end position="59"/>
    </location>
</feature>
<sequence length="63" mass="7066">MPIVQIQLLEGRSEQQLSHLIKEVTEACHKTVEVPREAVRVSVIEVRNTQFGVGGKTLKELGR</sequence>
<dbReference type="EMBL" id="JBEPSH010000005">
    <property type="protein sequence ID" value="MET4577612.1"/>
    <property type="molecule type" value="Genomic_DNA"/>
</dbReference>
<evidence type="ECO:0000256" key="3">
    <source>
        <dbReference type="RuleBase" id="RU362032"/>
    </source>
</evidence>
<dbReference type="InterPro" id="IPR018191">
    <property type="entry name" value="4-OT"/>
</dbReference>
<dbReference type="GO" id="GO:0016853">
    <property type="term" value="F:isomerase activity"/>
    <property type="evidence" value="ECO:0007669"/>
    <property type="project" value="UniProtKB-KW"/>
</dbReference>
<dbReference type="NCBIfam" id="NF002571">
    <property type="entry name" value="PRK02220.1"/>
    <property type="match status" value="1"/>
</dbReference>
<proteinExistence type="inferred from homology"/>
<evidence type="ECO:0000313" key="6">
    <source>
        <dbReference type="Proteomes" id="UP001549320"/>
    </source>
</evidence>
<keyword evidence="6" id="KW-1185">Reference proteome</keyword>
<dbReference type="InterPro" id="IPR014347">
    <property type="entry name" value="Tautomerase/MIF_sf"/>
</dbReference>
<dbReference type="InterPro" id="IPR004370">
    <property type="entry name" value="4-OT-like_dom"/>
</dbReference>
<dbReference type="EC" id="5.3.2.-" evidence="3"/>
<evidence type="ECO:0000259" key="4">
    <source>
        <dbReference type="Pfam" id="PF01361"/>
    </source>
</evidence>
<reference evidence="5 6" key="1">
    <citation type="submission" date="2024-06" db="EMBL/GenBank/DDBJ databases">
        <title>Sorghum-associated microbial communities from plants grown in Nebraska, USA.</title>
        <authorList>
            <person name="Schachtman D."/>
        </authorList>
    </citation>
    <scope>NUCLEOTIDE SEQUENCE [LARGE SCALE GENOMIC DNA]</scope>
    <source>
        <strain evidence="5 6">2709</strain>
    </source>
</reference>
<organism evidence="5 6">
    <name type="scientific">Ottowia thiooxydans</name>
    <dbReference type="NCBI Taxonomy" id="219182"/>
    <lineage>
        <taxon>Bacteria</taxon>
        <taxon>Pseudomonadati</taxon>
        <taxon>Pseudomonadota</taxon>
        <taxon>Betaproteobacteria</taxon>
        <taxon>Burkholderiales</taxon>
        <taxon>Comamonadaceae</taxon>
        <taxon>Ottowia</taxon>
    </lineage>
</organism>
<dbReference type="Gene3D" id="3.30.429.10">
    <property type="entry name" value="Macrophage Migration Inhibitory Factor"/>
    <property type="match status" value="1"/>
</dbReference>
<accession>A0ABV2Q9K4</accession>
<comment type="caution">
    <text evidence="5">The sequence shown here is derived from an EMBL/GenBank/DDBJ whole genome shotgun (WGS) entry which is preliminary data.</text>
</comment>
<dbReference type="RefSeq" id="WP_354444146.1">
    <property type="nucleotide sequence ID" value="NZ_JBEPSH010000005.1"/>
</dbReference>
<dbReference type="SUPFAM" id="SSF55331">
    <property type="entry name" value="Tautomerase/MIF"/>
    <property type="match status" value="1"/>
</dbReference>
<gene>
    <name evidence="5" type="ORF">ABIE13_002723</name>
</gene>
<dbReference type="PANTHER" id="PTHR35530">
    <property type="entry name" value="TAUTOMERASE-RELATED"/>
    <property type="match status" value="1"/>
</dbReference>